<keyword evidence="9" id="KW-1185">Reference proteome</keyword>
<accession>A0A4W3I8B6</accession>
<feature type="compositionally biased region" description="Basic residues" evidence="7">
    <location>
        <begin position="228"/>
        <end position="239"/>
    </location>
</feature>
<name>A0A4W3I8B6_CALMI</name>
<feature type="compositionally biased region" description="Basic and acidic residues" evidence="7">
    <location>
        <begin position="288"/>
        <end position="301"/>
    </location>
</feature>
<evidence type="ECO:0000256" key="5">
    <source>
        <dbReference type="ARBA" id="ARBA00022687"/>
    </source>
</evidence>
<reference evidence="9" key="3">
    <citation type="journal article" date="2014" name="Nature">
        <title>Elephant shark genome provides unique insights into gnathostome evolution.</title>
        <authorList>
            <consortium name="International Elephant Shark Genome Sequencing Consortium"/>
            <person name="Venkatesh B."/>
            <person name="Lee A.P."/>
            <person name="Ravi V."/>
            <person name="Maurya A.K."/>
            <person name="Lian M.M."/>
            <person name="Swann J.B."/>
            <person name="Ohta Y."/>
            <person name="Flajnik M.F."/>
            <person name="Sutoh Y."/>
            <person name="Kasahara M."/>
            <person name="Hoon S."/>
            <person name="Gangu V."/>
            <person name="Roy S.W."/>
            <person name="Irimia M."/>
            <person name="Korzh V."/>
            <person name="Kondrychyn I."/>
            <person name="Lim Z.W."/>
            <person name="Tay B.H."/>
            <person name="Tohari S."/>
            <person name="Kong K.W."/>
            <person name="Ho S."/>
            <person name="Lorente-Galdos B."/>
            <person name="Quilez J."/>
            <person name="Marques-Bonet T."/>
            <person name="Raney B.J."/>
            <person name="Ingham P.W."/>
            <person name="Tay A."/>
            <person name="Hillier L.W."/>
            <person name="Minx P."/>
            <person name="Boehm T."/>
            <person name="Wilson R.K."/>
            <person name="Brenner S."/>
            <person name="Warren W.C."/>
        </authorList>
    </citation>
    <scope>NUCLEOTIDE SEQUENCE [LARGE SCALE GENOMIC DNA]</scope>
</reference>
<reference evidence="8" key="4">
    <citation type="submission" date="2025-08" db="UniProtKB">
        <authorList>
            <consortium name="Ensembl"/>
        </authorList>
    </citation>
    <scope>IDENTIFICATION</scope>
</reference>
<feature type="compositionally biased region" description="Polar residues" evidence="7">
    <location>
        <begin position="196"/>
        <end position="209"/>
    </location>
</feature>
<dbReference type="OMA" id="WIFEDYL"/>
<dbReference type="PANTHER" id="PTHR14482">
    <property type="entry name" value="CHROMOSOME 12 ORF 43 HOMOLOG"/>
    <property type="match status" value="1"/>
</dbReference>
<dbReference type="GO" id="GO:0030178">
    <property type="term" value="P:negative regulation of Wnt signaling pathway"/>
    <property type="evidence" value="ECO:0007669"/>
    <property type="project" value="TreeGrafter"/>
</dbReference>
<dbReference type="PANTHER" id="PTHR14482:SF0">
    <property type="entry name" value="PROTEIN CUSTOS"/>
    <property type="match status" value="1"/>
</dbReference>
<dbReference type="InterPro" id="IPR026694">
    <property type="entry name" value="CUSTOS"/>
</dbReference>
<keyword evidence="5" id="KW-0879">Wnt signaling pathway</keyword>
<dbReference type="GO" id="GO:0060061">
    <property type="term" value="P:Spemann organizer formation"/>
    <property type="evidence" value="ECO:0007669"/>
    <property type="project" value="TreeGrafter"/>
</dbReference>
<dbReference type="GO" id="GO:0005635">
    <property type="term" value="C:nuclear envelope"/>
    <property type="evidence" value="ECO:0007669"/>
    <property type="project" value="UniProtKB-SubCell"/>
</dbReference>
<evidence type="ECO:0000256" key="7">
    <source>
        <dbReference type="SAM" id="MobiDB-lite"/>
    </source>
</evidence>
<dbReference type="Pfam" id="PF23999">
    <property type="entry name" value="CUSTOS"/>
    <property type="match status" value="1"/>
</dbReference>
<evidence type="ECO:0000313" key="9">
    <source>
        <dbReference type="Proteomes" id="UP000314986"/>
    </source>
</evidence>
<reference evidence="9" key="2">
    <citation type="journal article" date="2007" name="PLoS Biol.">
        <title>Survey sequencing and comparative analysis of the elephant shark (Callorhinchus milii) genome.</title>
        <authorList>
            <person name="Venkatesh B."/>
            <person name="Kirkness E.F."/>
            <person name="Loh Y.H."/>
            <person name="Halpern A.L."/>
            <person name="Lee A.P."/>
            <person name="Johnson J."/>
            <person name="Dandona N."/>
            <person name="Viswanathan L.D."/>
            <person name="Tay A."/>
            <person name="Venter J.C."/>
            <person name="Strausberg R.L."/>
            <person name="Brenner S."/>
        </authorList>
    </citation>
    <scope>NUCLEOTIDE SEQUENCE [LARGE SCALE GENOMIC DNA]</scope>
</reference>
<comment type="similarity">
    <text evidence="2">Belongs to the CUSTOS family.</text>
</comment>
<dbReference type="GO" id="GO:0016055">
    <property type="term" value="P:Wnt signaling pathway"/>
    <property type="evidence" value="ECO:0007669"/>
    <property type="project" value="UniProtKB-KW"/>
</dbReference>
<dbReference type="Ensembl" id="ENSCMIT00000017552.1">
    <property type="protein sequence ID" value="ENSCMIP00000017214.1"/>
    <property type="gene ID" value="ENSCMIG00000008224.1"/>
</dbReference>
<evidence type="ECO:0000256" key="3">
    <source>
        <dbReference type="ARBA" id="ARBA00013465"/>
    </source>
</evidence>
<feature type="compositionally biased region" description="Basic and acidic residues" evidence="7">
    <location>
        <begin position="92"/>
        <end position="102"/>
    </location>
</feature>
<keyword evidence="4" id="KW-0217">Developmental protein</keyword>
<dbReference type="GeneTree" id="ENSGT00390000010771"/>
<feature type="region of interest" description="Disordered" evidence="7">
    <location>
        <begin position="72"/>
        <end position="110"/>
    </location>
</feature>
<evidence type="ECO:0000256" key="6">
    <source>
        <dbReference type="ARBA" id="ARBA00023242"/>
    </source>
</evidence>
<reference evidence="9" key="1">
    <citation type="journal article" date="2006" name="Science">
        <title>Ancient noncoding elements conserved in the human genome.</title>
        <authorList>
            <person name="Venkatesh B."/>
            <person name="Kirkness E.F."/>
            <person name="Loh Y.H."/>
            <person name="Halpern A.L."/>
            <person name="Lee A.P."/>
            <person name="Johnson J."/>
            <person name="Dandona N."/>
            <person name="Viswanathan L.D."/>
            <person name="Tay A."/>
            <person name="Venter J.C."/>
            <person name="Strausberg R.L."/>
            <person name="Brenner S."/>
        </authorList>
    </citation>
    <scope>NUCLEOTIDE SEQUENCE [LARGE SCALE GENOMIC DNA]</scope>
</reference>
<evidence type="ECO:0000256" key="4">
    <source>
        <dbReference type="ARBA" id="ARBA00022473"/>
    </source>
</evidence>
<organism evidence="8 9">
    <name type="scientific">Callorhinchus milii</name>
    <name type="common">Ghost shark</name>
    <dbReference type="NCBI Taxonomy" id="7868"/>
    <lineage>
        <taxon>Eukaryota</taxon>
        <taxon>Metazoa</taxon>
        <taxon>Chordata</taxon>
        <taxon>Craniata</taxon>
        <taxon>Vertebrata</taxon>
        <taxon>Chondrichthyes</taxon>
        <taxon>Holocephali</taxon>
        <taxon>Chimaeriformes</taxon>
        <taxon>Callorhinchidae</taxon>
        <taxon>Callorhinchus</taxon>
    </lineage>
</organism>
<reference evidence="8" key="5">
    <citation type="submission" date="2025-09" db="UniProtKB">
        <authorList>
            <consortium name="Ensembl"/>
        </authorList>
    </citation>
    <scope>IDENTIFICATION</scope>
</reference>
<feature type="compositionally biased region" description="Basic residues" evidence="7">
    <location>
        <begin position="307"/>
        <end position="317"/>
    </location>
</feature>
<feature type="compositionally biased region" description="Basic and acidic residues" evidence="7">
    <location>
        <begin position="131"/>
        <end position="142"/>
    </location>
</feature>
<feature type="region of interest" description="Disordered" evidence="7">
    <location>
        <begin position="131"/>
        <end position="342"/>
    </location>
</feature>
<comment type="subcellular location">
    <subcellularLocation>
        <location evidence="1">Nucleus envelope</location>
    </subcellularLocation>
</comment>
<sequence length="342" mass="38614">MEVTTLISQQILCMFQALQREGEMRTLDTSAKEKQEEKQGRTVNRRAWGWSCESNLLLRQIWAAYCLHPPRFKGTKKNENHKPTSKRPSFRQKADDHEHDGNELQTTPEFRSHVAKKLGALLDSMITVKEHGGDVSQQREEDGGKDDDGEAGFRLFSTSVPGDLEKPEDSALVKWKPPPSSSDSDSEWERLKEAAVSSSDLLKQSSALPSAQPRAEFEAGTGQPEGKTRKKQKKKKKRKSEGGDNLANGSSVEPVTEERDSDSVWNGKPQKKHRKNGPEQSQRLDGVGQRHFEVAEADPRAADMQPFHKKKCKKVKRKSSDEHSSENFKRNIKKPHKLPDKS</sequence>
<keyword evidence="6" id="KW-0539">Nucleus</keyword>
<evidence type="ECO:0000256" key="1">
    <source>
        <dbReference type="ARBA" id="ARBA00004259"/>
    </source>
</evidence>
<evidence type="ECO:0000313" key="8">
    <source>
        <dbReference type="Ensembl" id="ENSCMIP00000017214.1"/>
    </source>
</evidence>
<feature type="compositionally biased region" description="Basic and acidic residues" evidence="7">
    <location>
        <begin position="318"/>
        <end position="329"/>
    </location>
</feature>
<evidence type="ECO:0000256" key="2">
    <source>
        <dbReference type="ARBA" id="ARBA00008632"/>
    </source>
</evidence>
<protein>
    <recommendedName>
        <fullName evidence="3">Protein CUSTOS</fullName>
    </recommendedName>
</protein>
<dbReference type="STRING" id="7868.ENSCMIP00000017214"/>
<proteinExistence type="inferred from homology"/>
<dbReference type="Proteomes" id="UP000314986">
    <property type="component" value="Unassembled WGS sequence"/>
</dbReference>
<dbReference type="AlphaFoldDB" id="A0A4W3I8B6"/>
<dbReference type="InParanoid" id="A0A4W3I8B6"/>